<organism evidence="2 3">
    <name type="scientific">Phytophthora rubi</name>
    <dbReference type="NCBI Taxonomy" id="129364"/>
    <lineage>
        <taxon>Eukaryota</taxon>
        <taxon>Sar</taxon>
        <taxon>Stramenopiles</taxon>
        <taxon>Oomycota</taxon>
        <taxon>Peronosporomycetes</taxon>
        <taxon>Peronosporales</taxon>
        <taxon>Peronosporaceae</taxon>
        <taxon>Phytophthora</taxon>
    </lineage>
</organism>
<protein>
    <recommendedName>
        <fullName evidence="4">BZIP domain-containing protein</fullName>
    </recommendedName>
</protein>
<feature type="region of interest" description="Disordered" evidence="1">
    <location>
        <begin position="26"/>
        <end position="94"/>
    </location>
</feature>
<evidence type="ECO:0000313" key="3">
    <source>
        <dbReference type="Proteomes" id="UP000435112"/>
    </source>
</evidence>
<dbReference type="OrthoDB" id="127048at2759"/>
<gene>
    <name evidence="2" type="ORF">PR002_g28025</name>
</gene>
<dbReference type="AlphaFoldDB" id="A0A6A3HDU1"/>
<dbReference type="Proteomes" id="UP000435112">
    <property type="component" value="Unassembled WGS sequence"/>
</dbReference>
<evidence type="ECO:0000313" key="2">
    <source>
        <dbReference type="EMBL" id="KAE8967560.1"/>
    </source>
</evidence>
<proteinExistence type="predicted"/>
<feature type="compositionally biased region" description="Basic and acidic residues" evidence="1">
    <location>
        <begin position="69"/>
        <end position="80"/>
    </location>
</feature>
<accession>A0A6A3HDU1</accession>
<name>A0A6A3HDU1_9STRA</name>
<comment type="caution">
    <text evidence="2">The sequence shown here is derived from an EMBL/GenBank/DDBJ whole genome shotgun (WGS) entry which is preliminary data.</text>
</comment>
<feature type="compositionally biased region" description="Basic residues" evidence="1">
    <location>
        <begin position="81"/>
        <end position="91"/>
    </location>
</feature>
<evidence type="ECO:0008006" key="4">
    <source>
        <dbReference type="Google" id="ProtNLM"/>
    </source>
</evidence>
<reference evidence="2 3" key="1">
    <citation type="submission" date="2018-09" db="EMBL/GenBank/DDBJ databases">
        <title>Genomic investigation of the strawberry pathogen Phytophthora fragariae indicates pathogenicity is determined by transcriptional variation in three key races.</title>
        <authorList>
            <person name="Adams T.M."/>
            <person name="Armitage A.D."/>
            <person name="Sobczyk M.K."/>
            <person name="Bates H.J."/>
            <person name="Dunwell J.M."/>
            <person name="Nellist C.F."/>
            <person name="Harrison R.J."/>
        </authorList>
    </citation>
    <scope>NUCLEOTIDE SEQUENCE [LARGE SCALE GENOMIC DNA]</scope>
    <source>
        <strain evidence="2 3">SCRP324</strain>
    </source>
</reference>
<dbReference type="EMBL" id="QXFU01004682">
    <property type="protein sequence ID" value="KAE8967560.1"/>
    <property type="molecule type" value="Genomic_DNA"/>
</dbReference>
<evidence type="ECO:0000256" key="1">
    <source>
        <dbReference type="SAM" id="MobiDB-lite"/>
    </source>
</evidence>
<sequence>MTPSDAAFLAAVEDFLTSSDLTIPIPSDCDDSRNGTTSPTAEAPSKHFAPHLQPTRRTRLRTKSSMGPDAKRDLEREKDRNRRRTYRKRHLQERESLRQEIQKLTEELQKGNNTCTSPWKMVAERQLAARRNAEAEQQRLWSTIDARAALIQEFKAMVNERVNALEDFVPIKGRVFEDSSDAAFHRHKRVRQEPSDEAIFAAYIQELDAVYARTDAILRGGIDPTEANWDDPSEVWTKDLDTGYFEYRGKLTLPFDYHDFCRSRWHTAPLHHRQENRKLYTNLGDPENTVALKFRITTRFLATGKTVSVLQRFVTRKHEEKERTVVVWRLFSEGEGPFVGMHADETGWAIASPALNSPEKGTVMTNCVNNVPMHLDTVANHDPNLKQFASKLFDWGSENKVEVTNELKNLLLTDE</sequence>